<protein>
    <submittedName>
        <fullName evidence="1">Uncharacterized protein</fullName>
    </submittedName>
</protein>
<reference evidence="1 2" key="1">
    <citation type="journal article" date="2018" name="Evol. Lett.">
        <title>Horizontal gene cluster transfer increased hallucinogenic mushroom diversity.</title>
        <authorList>
            <person name="Reynolds H.T."/>
            <person name="Vijayakumar V."/>
            <person name="Gluck-Thaler E."/>
            <person name="Korotkin H.B."/>
            <person name="Matheny P.B."/>
            <person name="Slot J.C."/>
        </authorList>
    </citation>
    <scope>NUCLEOTIDE SEQUENCE [LARGE SCALE GENOMIC DNA]</scope>
    <source>
        <strain evidence="1 2">SRW20</strain>
    </source>
</reference>
<dbReference type="STRING" id="231916.A0A409VEW8"/>
<gene>
    <name evidence="1" type="ORF">CVT26_002046</name>
</gene>
<dbReference type="GO" id="GO:0097363">
    <property type="term" value="F:protein O-acetylglucosaminyltransferase activity"/>
    <property type="evidence" value="ECO:0007669"/>
    <property type="project" value="TreeGrafter"/>
</dbReference>
<sequence>MLFRHGALSRRDAFLLLIGASSMHLWSLFFAQSTQLPDQSIVINTNLQQPDASKVTVVQRQTHTRTQTQTQTQTQTVTSLVTHTPKPQALTAFDDLPPTELLAHAPGWTLFRNLYMANGTIFIVADEEGRKAFPEIRMMTSTGLEAENTPENIALREPTPDNMRIISPEEARERWVLAKSSAGKDVSVNRVLTVEGNTISPFISLINETLNKSHPQLLFNDPKQFLRHYYHFVAELFFGVQAFWHGAFSPPVPSDEAHSTSLTSPHFSTNHPPAPPMHRAIFAHANADGWRDDPGFNRYFLRAILPSLIVEHQEDWEDRIAVTRPSAGQPERAWHFPIVLFTDRSAAHRGVMCGSTTQRTASEAWDYMRLQGKLRGLHVGGWWAPLREAMWRFAGADEGIHPLIAQDSSLQDAVGERVMHFMSENPDVIGIKDNAVPKSDAVDVDDEPQNLLPLPNKIVISYISRQSSHHRKLIKEDHEGMVQALHELVARKNAERDKYLAAMHDEEAYDRKKRALSHETESVPLEWEFHELEAEKLTKDEQIKAAARTTIMLGVHGNGLTHLVFMDPNRFSTVIELFYPGGFAHDYYWTTRALGMRHYAVWNDTYHTYRDKPNVDYPEGFQGNEIPVYGPGIAQLIEDRISGSS</sequence>
<dbReference type="AlphaFoldDB" id="A0A409VEW8"/>
<dbReference type="InParanoid" id="A0A409VEW8"/>
<dbReference type="Proteomes" id="UP000284706">
    <property type="component" value="Unassembled WGS sequence"/>
</dbReference>
<dbReference type="GO" id="GO:0035269">
    <property type="term" value="P:protein O-linked glycosylation via mannose"/>
    <property type="evidence" value="ECO:0007669"/>
    <property type="project" value="TreeGrafter"/>
</dbReference>
<dbReference type="GO" id="GO:0005783">
    <property type="term" value="C:endoplasmic reticulum"/>
    <property type="evidence" value="ECO:0007669"/>
    <property type="project" value="TreeGrafter"/>
</dbReference>
<dbReference type="OrthoDB" id="529273at2759"/>
<keyword evidence="2" id="KW-1185">Reference proteome</keyword>
<dbReference type="EMBL" id="NHYE01005666">
    <property type="protein sequence ID" value="PPQ64507.1"/>
    <property type="molecule type" value="Genomic_DNA"/>
</dbReference>
<evidence type="ECO:0000313" key="1">
    <source>
        <dbReference type="EMBL" id="PPQ64507.1"/>
    </source>
</evidence>
<accession>A0A409VEW8</accession>
<dbReference type="InterPro" id="IPR007657">
    <property type="entry name" value="Glycosyltransferase_61"/>
</dbReference>
<name>A0A409VEW8_9AGAR</name>
<dbReference type="PANTHER" id="PTHR20961">
    <property type="entry name" value="GLYCOSYLTRANSFERASE"/>
    <property type="match status" value="1"/>
</dbReference>
<dbReference type="PANTHER" id="PTHR20961:SF38">
    <property type="entry name" value="PROTEIN O-LINKED-MANNOSE BETA-1,4-N-ACETYLGLUCOSAMINYLTRANSFERASE 2"/>
    <property type="match status" value="1"/>
</dbReference>
<proteinExistence type="predicted"/>
<evidence type="ECO:0000313" key="2">
    <source>
        <dbReference type="Proteomes" id="UP000284706"/>
    </source>
</evidence>
<comment type="caution">
    <text evidence="1">The sequence shown here is derived from an EMBL/GenBank/DDBJ whole genome shotgun (WGS) entry which is preliminary data.</text>
</comment>
<organism evidence="1 2">
    <name type="scientific">Gymnopilus dilepis</name>
    <dbReference type="NCBI Taxonomy" id="231916"/>
    <lineage>
        <taxon>Eukaryota</taxon>
        <taxon>Fungi</taxon>
        <taxon>Dikarya</taxon>
        <taxon>Basidiomycota</taxon>
        <taxon>Agaricomycotina</taxon>
        <taxon>Agaricomycetes</taxon>
        <taxon>Agaricomycetidae</taxon>
        <taxon>Agaricales</taxon>
        <taxon>Agaricineae</taxon>
        <taxon>Hymenogastraceae</taxon>
        <taxon>Gymnopilus</taxon>
    </lineage>
</organism>